<keyword evidence="4" id="KW-1185">Reference proteome</keyword>
<keyword evidence="1" id="KW-0175">Coiled coil</keyword>
<dbReference type="EMBL" id="CP031417">
    <property type="protein sequence ID" value="AXK81181.1"/>
    <property type="molecule type" value="Genomic_DNA"/>
</dbReference>
<accession>A0A345ZW84</accession>
<evidence type="ECO:0000313" key="4">
    <source>
        <dbReference type="Proteomes" id="UP000254889"/>
    </source>
</evidence>
<sequence>MIEPIMYFGVGFLVAALIGLVLIPLVHGRAVRLTMRRLEAATPLSMAEIQADKDQLRAEFAMSTRRLEMSVEQLKAKSTNQLAELGKKGDAINRLKIELGEKTATIFALEARDKALRDQLRATEEEFAVKTSAMLEAQRAVSDKESELARLMGALDERSQTAEAQKVEIVALKTQIEALKERLNGASSELKAVEDRRDAERVELHAATQELSEERGKVENLGRRVGELEHQLVAQTTEAEILGRRAHDLEARLAEQTRLLTESEFELKQLRGAMDVARKTEGDLRSAIAELDGRSSAATKQLKADNDQIAAELERTREERDRFARDLAGMKREAEENWAAERVENALLRERINDVAAEVARLASTLEGPNSTIDAILATEGARDRAPIAVTTHGAVDLSGEAPVSGNLADRIRALQSQATRVTAGDDPKTRN</sequence>
<feature type="transmembrane region" description="Helical" evidence="2">
    <location>
        <begin position="6"/>
        <end position="27"/>
    </location>
</feature>
<name>A0A345ZW84_9HYPH</name>
<dbReference type="RefSeq" id="WP_115691545.1">
    <property type="nucleotide sequence ID" value="NZ_CP031417.1"/>
</dbReference>
<protein>
    <submittedName>
        <fullName evidence="3">Uncharacterized protein</fullName>
    </submittedName>
</protein>
<evidence type="ECO:0000256" key="2">
    <source>
        <dbReference type="SAM" id="Phobius"/>
    </source>
</evidence>
<reference evidence="3 4" key="1">
    <citation type="submission" date="2018-07" db="EMBL/GenBank/DDBJ databases">
        <authorList>
            <person name="Quirk P.G."/>
            <person name="Krulwich T.A."/>
        </authorList>
    </citation>
    <scope>NUCLEOTIDE SEQUENCE [LARGE SCALE GENOMIC DNA]</scope>
    <source>
        <strain evidence="3 4">CC-BB4</strain>
    </source>
</reference>
<organism evidence="3 4">
    <name type="scientific">Pseudolabrys taiwanensis</name>
    <dbReference type="NCBI Taxonomy" id="331696"/>
    <lineage>
        <taxon>Bacteria</taxon>
        <taxon>Pseudomonadati</taxon>
        <taxon>Pseudomonadota</taxon>
        <taxon>Alphaproteobacteria</taxon>
        <taxon>Hyphomicrobiales</taxon>
        <taxon>Xanthobacteraceae</taxon>
        <taxon>Pseudolabrys</taxon>
    </lineage>
</organism>
<gene>
    <name evidence="3" type="ORF">DW352_12045</name>
</gene>
<proteinExistence type="predicted"/>
<keyword evidence="2" id="KW-1133">Transmembrane helix</keyword>
<feature type="coiled-coil region" evidence="1">
    <location>
        <begin position="299"/>
        <end position="333"/>
    </location>
</feature>
<dbReference type="KEGG" id="ptaw:DW352_12045"/>
<keyword evidence="2" id="KW-0812">Transmembrane</keyword>
<dbReference type="AlphaFoldDB" id="A0A345ZW84"/>
<dbReference type="OrthoDB" id="7826912at2"/>
<evidence type="ECO:0000313" key="3">
    <source>
        <dbReference type="EMBL" id="AXK81181.1"/>
    </source>
</evidence>
<dbReference type="Gene3D" id="1.10.287.1490">
    <property type="match status" value="1"/>
</dbReference>
<evidence type="ECO:0000256" key="1">
    <source>
        <dbReference type="SAM" id="Coils"/>
    </source>
</evidence>
<keyword evidence="2" id="KW-0472">Membrane</keyword>
<dbReference type="Proteomes" id="UP000254889">
    <property type="component" value="Chromosome"/>
</dbReference>
<feature type="coiled-coil region" evidence="1">
    <location>
        <begin position="162"/>
        <end position="231"/>
    </location>
</feature>